<sequence>MKSLIGGDVWEKFECDFPSEHRSFIECDFPSEHISFINSFIEESRTFSRVISKDTTIYMPLDKTLQSYATDETGHSIKSLNHDKYETDESPVEYPIKLKVKA</sequence>
<dbReference type="AlphaFoldDB" id="A0A9D4DED4"/>
<dbReference type="EMBL" id="JAIWYP010000010">
    <property type="protein sequence ID" value="KAH3748097.1"/>
    <property type="molecule type" value="Genomic_DNA"/>
</dbReference>
<gene>
    <name evidence="1" type="ORF">DPMN_182534</name>
</gene>
<proteinExistence type="predicted"/>
<name>A0A9D4DED4_DREPO</name>
<accession>A0A9D4DED4</accession>
<keyword evidence="2" id="KW-1185">Reference proteome</keyword>
<protein>
    <submittedName>
        <fullName evidence="1">Uncharacterized protein</fullName>
    </submittedName>
</protein>
<dbReference type="Proteomes" id="UP000828390">
    <property type="component" value="Unassembled WGS sequence"/>
</dbReference>
<organism evidence="1 2">
    <name type="scientific">Dreissena polymorpha</name>
    <name type="common">Zebra mussel</name>
    <name type="synonym">Mytilus polymorpha</name>
    <dbReference type="NCBI Taxonomy" id="45954"/>
    <lineage>
        <taxon>Eukaryota</taxon>
        <taxon>Metazoa</taxon>
        <taxon>Spiralia</taxon>
        <taxon>Lophotrochozoa</taxon>
        <taxon>Mollusca</taxon>
        <taxon>Bivalvia</taxon>
        <taxon>Autobranchia</taxon>
        <taxon>Heteroconchia</taxon>
        <taxon>Euheterodonta</taxon>
        <taxon>Imparidentia</taxon>
        <taxon>Neoheterodontei</taxon>
        <taxon>Myida</taxon>
        <taxon>Dreissenoidea</taxon>
        <taxon>Dreissenidae</taxon>
        <taxon>Dreissena</taxon>
    </lineage>
</organism>
<evidence type="ECO:0000313" key="2">
    <source>
        <dbReference type="Proteomes" id="UP000828390"/>
    </source>
</evidence>
<reference evidence="1" key="2">
    <citation type="submission" date="2020-11" db="EMBL/GenBank/DDBJ databases">
        <authorList>
            <person name="McCartney M.A."/>
            <person name="Auch B."/>
            <person name="Kono T."/>
            <person name="Mallez S."/>
            <person name="Becker A."/>
            <person name="Gohl D.M."/>
            <person name="Silverstein K.A.T."/>
            <person name="Koren S."/>
            <person name="Bechman K.B."/>
            <person name="Herman A."/>
            <person name="Abrahante J.E."/>
            <person name="Garbe J."/>
        </authorList>
    </citation>
    <scope>NUCLEOTIDE SEQUENCE</scope>
    <source>
        <strain evidence="1">Duluth1</strain>
        <tissue evidence="1">Whole animal</tissue>
    </source>
</reference>
<comment type="caution">
    <text evidence="1">The sequence shown here is derived from an EMBL/GenBank/DDBJ whole genome shotgun (WGS) entry which is preliminary data.</text>
</comment>
<evidence type="ECO:0000313" key="1">
    <source>
        <dbReference type="EMBL" id="KAH3748097.1"/>
    </source>
</evidence>
<reference evidence="1" key="1">
    <citation type="journal article" date="2019" name="bioRxiv">
        <title>The Genome of the Zebra Mussel, Dreissena polymorpha: A Resource for Invasive Species Research.</title>
        <authorList>
            <person name="McCartney M.A."/>
            <person name="Auch B."/>
            <person name="Kono T."/>
            <person name="Mallez S."/>
            <person name="Zhang Y."/>
            <person name="Obille A."/>
            <person name="Becker A."/>
            <person name="Abrahante J.E."/>
            <person name="Garbe J."/>
            <person name="Badalamenti J.P."/>
            <person name="Herman A."/>
            <person name="Mangelson H."/>
            <person name="Liachko I."/>
            <person name="Sullivan S."/>
            <person name="Sone E.D."/>
            <person name="Koren S."/>
            <person name="Silverstein K.A.T."/>
            <person name="Beckman K.B."/>
            <person name="Gohl D.M."/>
        </authorList>
    </citation>
    <scope>NUCLEOTIDE SEQUENCE</scope>
    <source>
        <strain evidence="1">Duluth1</strain>
        <tissue evidence="1">Whole animal</tissue>
    </source>
</reference>